<evidence type="ECO:0000313" key="3">
    <source>
        <dbReference type="Proteomes" id="UP001374579"/>
    </source>
</evidence>
<name>A0AAN9GR35_9CAEN</name>
<feature type="signal peptide" evidence="1">
    <location>
        <begin position="1"/>
        <end position="22"/>
    </location>
</feature>
<dbReference type="AlphaFoldDB" id="A0AAN9GR35"/>
<keyword evidence="3" id="KW-1185">Reference proteome</keyword>
<evidence type="ECO:0000313" key="2">
    <source>
        <dbReference type="EMBL" id="KAK7115805.1"/>
    </source>
</evidence>
<gene>
    <name evidence="2" type="ORF">V1264_001616</name>
</gene>
<organism evidence="2 3">
    <name type="scientific">Littorina saxatilis</name>
    <dbReference type="NCBI Taxonomy" id="31220"/>
    <lineage>
        <taxon>Eukaryota</taxon>
        <taxon>Metazoa</taxon>
        <taxon>Spiralia</taxon>
        <taxon>Lophotrochozoa</taxon>
        <taxon>Mollusca</taxon>
        <taxon>Gastropoda</taxon>
        <taxon>Caenogastropoda</taxon>
        <taxon>Littorinimorpha</taxon>
        <taxon>Littorinoidea</taxon>
        <taxon>Littorinidae</taxon>
        <taxon>Littorina</taxon>
    </lineage>
</organism>
<accession>A0AAN9GR35</accession>
<sequence length="355" mass="39262">MEGLHTLFVLCVFVSSLAGGRAWRESPLPVFKNVNVRTTNGLTLVSIRYSAPDHPKADWFIDGFPVPQYVTGYFTINSADEFALLSTSENGKPISVCLTLNVGKTCLYVRTQPPDLDQREDLDFPWPLIVPAPRVRYDEGRVTRLFVSQLNTAHTYNYTAVFYAKSPGHYSPLLKAESRDMEGGREGDLVTMAPVTSGSAGWMVSVATDRKEMEGVLLLNTVFTSTSGLVSTVTTSRPINIYSRQHTAPFPPGFLSTIPRDSLDLPWVCRDGTSCQITCPFVSNGDVTVTIARVINNDEVEQLPVVSVSGEMVRLGDYLGEARFTVLHFNRTESPGLFRCDIATSDDAHFYDVRV</sequence>
<keyword evidence="1" id="KW-0732">Signal</keyword>
<dbReference type="Proteomes" id="UP001374579">
    <property type="component" value="Unassembled WGS sequence"/>
</dbReference>
<reference evidence="2 3" key="1">
    <citation type="submission" date="2024-02" db="EMBL/GenBank/DDBJ databases">
        <title>Chromosome-scale genome assembly of the rough periwinkle Littorina saxatilis.</title>
        <authorList>
            <person name="De Jode A."/>
            <person name="Faria R."/>
            <person name="Formenti G."/>
            <person name="Sims Y."/>
            <person name="Smith T.P."/>
            <person name="Tracey A."/>
            <person name="Wood J.M.D."/>
            <person name="Zagrodzka Z.B."/>
            <person name="Johannesson K."/>
            <person name="Butlin R.K."/>
            <person name="Leder E.H."/>
        </authorList>
    </citation>
    <scope>NUCLEOTIDE SEQUENCE [LARGE SCALE GENOMIC DNA]</scope>
    <source>
        <strain evidence="2">Snail1</strain>
        <tissue evidence="2">Muscle</tissue>
    </source>
</reference>
<evidence type="ECO:0000256" key="1">
    <source>
        <dbReference type="SAM" id="SignalP"/>
    </source>
</evidence>
<protein>
    <submittedName>
        <fullName evidence="2">Uncharacterized protein</fullName>
    </submittedName>
</protein>
<feature type="chain" id="PRO_5043025052" evidence="1">
    <location>
        <begin position="23"/>
        <end position="355"/>
    </location>
</feature>
<comment type="caution">
    <text evidence="2">The sequence shown here is derived from an EMBL/GenBank/DDBJ whole genome shotgun (WGS) entry which is preliminary data.</text>
</comment>
<dbReference type="EMBL" id="JBAMIC010000001">
    <property type="protein sequence ID" value="KAK7115805.1"/>
    <property type="molecule type" value="Genomic_DNA"/>
</dbReference>
<proteinExistence type="predicted"/>